<dbReference type="Proteomes" id="UP000292957">
    <property type="component" value="Unassembled WGS sequence"/>
</dbReference>
<accession>A0A4Q9MK38</accession>
<gene>
    <name evidence="3" type="ORF">BD311DRAFT_405710</name>
</gene>
<reference evidence="3" key="1">
    <citation type="submission" date="2019-01" db="EMBL/GenBank/DDBJ databases">
        <title>Draft genome sequences of three monokaryotic isolates of the white-rot basidiomycete fungus Dichomitus squalens.</title>
        <authorList>
            <consortium name="DOE Joint Genome Institute"/>
            <person name="Lopez S.C."/>
            <person name="Andreopoulos B."/>
            <person name="Pangilinan J."/>
            <person name="Lipzen A."/>
            <person name="Riley R."/>
            <person name="Ahrendt S."/>
            <person name="Ng V."/>
            <person name="Barry K."/>
            <person name="Daum C."/>
            <person name="Grigoriev I.V."/>
            <person name="Hilden K.S."/>
            <person name="Makela M.R."/>
            <person name="de Vries R.P."/>
        </authorList>
    </citation>
    <scope>NUCLEOTIDE SEQUENCE [LARGE SCALE GENOMIC DNA]</scope>
    <source>
        <strain evidence="3">OM18370.1</strain>
    </source>
</reference>
<dbReference type="EMBL" id="ML143436">
    <property type="protein sequence ID" value="TBU27108.1"/>
    <property type="molecule type" value="Genomic_DNA"/>
</dbReference>
<evidence type="ECO:0000256" key="1">
    <source>
        <dbReference type="SAM" id="MobiDB-lite"/>
    </source>
</evidence>
<evidence type="ECO:0000313" key="3">
    <source>
        <dbReference type="EMBL" id="TBU27108.1"/>
    </source>
</evidence>
<feature type="compositionally biased region" description="Polar residues" evidence="1">
    <location>
        <begin position="665"/>
        <end position="680"/>
    </location>
</feature>
<feature type="domain" description="DUF8212" evidence="2">
    <location>
        <begin position="213"/>
        <end position="419"/>
    </location>
</feature>
<dbReference type="InterPro" id="IPR058525">
    <property type="entry name" value="DUF8212"/>
</dbReference>
<feature type="region of interest" description="Disordered" evidence="1">
    <location>
        <begin position="849"/>
        <end position="959"/>
    </location>
</feature>
<name>A0A4Q9MK38_9APHY</name>
<organism evidence="3">
    <name type="scientific">Dichomitus squalens</name>
    <dbReference type="NCBI Taxonomy" id="114155"/>
    <lineage>
        <taxon>Eukaryota</taxon>
        <taxon>Fungi</taxon>
        <taxon>Dikarya</taxon>
        <taxon>Basidiomycota</taxon>
        <taxon>Agaricomycotina</taxon>
        <taxon>Agaricomycetes</taxon>
        <taxon>Polyporales</taxon>
        <taxon>Polyporaceae</taxon>
        <taxon>Dichomitus</taxon>
    </lineage>
</organism>
<evidence type="ECO:0000259" key="2">
    <source>
        <dbReference type="Pfam" id="PF26640"/>
    </source>
</evidence>
<dbReference type="AlphaFoldDB" id="A0A4Q9MK38"/>
<dbReference type="PANTHER" id="PTHR10622">
    <property type="entry name" value="HET DOMAIN-CONTAINING PROTEIN"/>
    <property type="match status" value="1"/>
</dbReference>
<feature type="compositionally biased region" description="Basic and acidic residues" evidence="1">
    <location>
        <begin position="943"/>
        <end position="959"/>
    </location>
</feature>
<feature type="compositionally biased region" description="Basic and acidic residues" evidence="1">
    <location>
        <begin position="780"/>
        <end position="794"/>
    </location>
</feature>
<dbReference type="Pfam" id="PF26640">
    <property type="entry name" value="DUF8212"/>
    <property type="match status" value="1"/>
</dbReference>
<feature type="region of interest" description="Disordered" evidence="1">
    <location>
        <begin position="703"/>
        <end position="814"/>
    </location>
</feature>
<dbReference type="OrthoDB" id="5122891at2759"/>
<feature type="compositionally biased region" description="Basic and acidic residues" evidence="1">
    <location>
        <begin position="755"/>
        <end position="769"/>
    </location>
</feature>
<sequence>MRLLNTRTGEFVWVDDPRTVQFAILSHVWVRKGSPNYPEQTYQDLVQLHLVKGKHGESVLPFLSDKTSSSELSESINSMFNWYGYAAVCYAFLHDVTAPGSSDAVVWESEFRDSEYFHRGWTLQELIASSVVIFLSNDWKTIGSKHTLAPLIEEITKIDSAVLTFDKPLEAVPVARRMAWAATRVTTRVEDEAYSMMGIFGVNMQTNYGEGRYAFIRLQEEILKRTPDQTIFAWGRFLSNCAFTFANAERRDISSTPHLPNTPFPKQYLFASSPKDFKDSADLIHLSRDEFARRLGISSEDDAYQVFTPTPYGMQTRVPLVAVSLTDPHSDAPTHLALLACEDPHKGLLALLLHRRGHASQAEYSVGTIVGSIRDLVGSDEPFSASTLWSNYNRATYVSDELLDTLRSSLRMTSVYIPHYPSHNANLLERDTPIHAELRESRLGDRIEIRLSAWSRKLLFMQGYRVSPAAKEDDPLPQRPLTRTLSESSTIGVLNSTGDYVAIKVGRCSCDFGESMGLLGVLVSPRDGRIVNGARLGDQHSINHPVHIRSWCFRSGTASQEFSIETQAGRMLTLRLSLTRDSAMPSSGGDNPRPSRYRLGVEVRSNSPVPSPVSYGSALPLPAIKGFQEPYPTSQLPPMYANHGSPRSHDCLGSHLPRSEMLSVPSRTGSHHSGSSMTMRNSSGTLLEAERMWPQSPESIRVHAPSNAAQDSRHATHSPSPSHRGGVPRVLREPWADYDNEGRHHPARTRRRSASRHDSIAWEHGRRPDSDDDYYEQESEPERQSFDDGPHEEDCPSPMLPEEPTCIRLPSTPRPEDVRFVGQDAAIYQESSYLPTRIRVRKGYTLPTHPYIQPTDTDTRASGGWNTSAPGIPEEPPSRHYSPSYEAPDVDDAHRAGRRLHASRRGTLPDHCRHPPAFDHPRTVDPRADNVEGTRGPIRIRTSTRDGPNRAVRREPHMM</sequence>
<dbReference type="PANTHER" id="PTHR10622:SF10">
    <property type="entry name" value="HET DOMAIN-CONTAINING PROTEIN"/>
    <property type="match status" value="1"/>
</dbReference>
<protein>
    <recommendedName>
        <fullName evidence="2">DUF8212 domain-containing protein</fullName>
    </recommendedName>
</protein>
<feature type="compositionally biased region" description="Basic and acidic residues" evidence="1">
    <location>
        <begin position="907"/>
        <end position="932"/>
    </location>
</feature>
<feature type="compositionally biased region" description="Basic and acidic residues" evidence="1">
    <location>
        <begin position="730"/>
        <end position="744"/>
    </location>
</feature>
<proteinExistence type="predicted"/>
<feature type="compositionally biased region" description="Acidic residues" evidence="1">
    <location>
        <begin position="770"/>
        <end position="779"/>
    </location>
</feature>
<feature type="compositionally biased region" description="Basic residues" evidence="1">
    <location>
        <begin position="745"/>
        <end position="754"/>
    </location>
</feature>
<feature type="region of interest" description="Disordered" evidence="1">
    <location>
        <begin position="641"/>
        <end position="680"/>
    </location>
</feature>